<keyword evidence="3" id="KW-1185">Reference proteome</keyword>
<dbReference type="InterPro" id="IPR040839">
    <property type="entry name" value="MG4"/>
</dbReference>
<gene>
    <name evidence="2" type="ORF">SAMN02910315_00303</name>
</gene>
<dbReference type="InterPro" id="IPR008964">
    <property type="entry name" value="Invasin/intimin_cell_adhesion"/>
</dbReference>
<evidence type="ECO:0000259" key="1">
    <source>
        <dbReference type="Pfam" id="PF17789"/>
    </source>
</evidence>
<dbReference type="SUPFAM" id="SSF49373">
    <property type="entry name" value="Invasin/intimin cell-adhesion fragments"/>
    <property type="match status" value="1"/>
</dbReference>
<accession>A0A1G5V3N6</accession>
<reference evidence="2 3" key="1">
    <citation type="submission" date="2016-10" db="EMBL/GenBank/DDBJ databases">
        <authorList>
            <person name="Varghese N."/>
            <person name="Submissions S."/>
        </authorList>
    </citation>
    <scope>NUCLEOTIDE SEQUENCE [LARGE SCALE GENOMIC DNA]</scope>
    <source>
        <strain evidence="2 3">DSM 16643</strain>
    </source>
</reference>
<evidence type="ECO:0000313" key="2">
    <source>
        <dbReference type="EMBL" id="SDA40016.1"/>
    </source>
</evidence>
<evidence type="ECO:0000313" key="3">
    <source>
        <dbReference type="Proteomes" id="UP000323439"/>
    </source>
</evidence>
<dbReference type="AlphaFoldDB" id="A0A1G5V3N6"/>
<proteinExistence type="predicted"/>
<sequence>MKKIYLLTLLLILIFSISAVSADELNDTLTNDNDSGIEVETDDNSTIIGNDLVKYYKNDSQYEVQVFDENHTKLNNTQVEFTINGNSYIRNVSDGIARMNINLNPGEYQITAKSCYDNATVTNNITVLATIISSDLTKYFKNASQYHATLLNGTGSPEANVPVAININGVKYKRTSDKNGTVNFNINLNPGEYVLTLEREDTGLKASNKVTVLNTLFCEDVVKYYKNATQFKATLLDSEGNPQANAGVTININGVKYKRTSDKNGTVKFNINLDPGKYVLTAQRDDNSLMMSSDVTVLNTLFCNDLVKYFRNGSQVNVKVLDDKGKPLANTMISFNINGIFYNRQTNADGIATLAINLQPGDYRLTAERLDNHLKKSSNIKVLPKLTGRDVNTCTEGKAYPVTLVNDVGQPDAGKTITANINGQTFYATTNSQGVATFQLSFLTKGYYTITASYDGSTISNKLLVEKGTLQVIRNVGNPNAKKIAYVVGVHPLEHRTHETLLKILPTIPGLNYCYDIYVITVTEDIGYYGDGASDNSPGRQNGQYIARNYVYPQIVNGGYSLAIDVHSNTGYGVPAFVFSPVTGGAGEKIARNVASRCPNVNYYQISTTSSGPSLTIPLNQHGVPAFYYEEYSHEPQGSMDAHMRQLLYAVDGLKL</sequence>
<name>A0A1G5V3N6_9EURY</name>
<dbReference type="RefSeq" id="WP_149730946.1">
    <property type="nucleotide sequence ID" value="NZ_FMXB01000002.1"/>
</dbReference>
<dbReference type="OrthoDB" id="75202at2157"/>
<feature type="domain" description="Macroglobulin" evidence="1">
    <location>
        <begin position="136"/>
        <end position="198"/>
    </location>
</feature>
<organism evidence="2 3">
    <name type="scientific">Methanobrevibacter millerae</name>
    <dbReference type="NCBI Taxonomy" id="230361"/>
    <lineage>
        <taxon>Archaea</taxon>
        <taxon>Methanobacteriati</taxon>
        <taxon>Methanobacteriota</taxon>
        <taxon>Methanomada group</taxon>
        <taxon>Methanobacteria</taxon>
        <taxon>Methanobacteriales</taxon>
        <taxon>Methanobacteriaceae</taxon>
        <taxon>Methanobrevibacter</taxon>
    </lineage>
</organism>
<dbReference type="Gene3D" id="2.60.40.10">
    <property type="entry name" value="Immunoglobulins"/>
    <property type="match status" value="3"/>
</dbReference>
<dbReference type="EMBL" id="FMXB01000002">
    <property type="protein sequence ID" value="SDA40016.1"/>
    <property type="molecule type" value="Genomic_DNA"/>
</dbReference>
<dbReference type="Proteomes" id="UP000323439">
    <property type="component" value="Unassembled WGS sequence"/>
</dbReference>
<protein>
    <recommendedName>
        <fullName evidence="1">Macroglobulin domain-containing protein</fullName>
    </recommendedName>
</protein>
<dbReference type="Pfam" id="PF17789">
    <property type="entry name" value="MG4"/>
    <property type="match status" value="1"/>
</dbReference>
<dbReference type="InterPro" id="IPR013783">
    <property type="entry name" value="Ig-like_fold"/>
</dbReference>